<evidence type="ECO:0000256" key="1">
    <source>
        <dbReference type="SAM" id="Phobius"/>
    </source>
</evidence>
<proteinExistence type="predicted"/>
<accession>A0A6J7F6J3</accession>
<organism evidence="2">
    <name type="scientific">freshwater metagenome</name>
    <dbReference type="NCBI Taxonomy" id="449393"/>
    <lineage>
        <taxon>unclassified sequences</taxon>
        <taxon>metagenomes</taxon>
        <taxon>ecological metagenomes</taxon>
    </lineage>
</organism>
<name>A0A6J7F6J3_9ZZZZ</name>
<protein>
    <submittedName>
        <fullName evidence="2">Unannotated protein</fullName>
    </submittedName>
</protein>
<reference evidence="2" key="1">
    <citation type="submission" date="2020-05" db="EMBL/GenBank/DDBJ databases">
        <authorList>
            <person name="Chiriac C."/>
            <person name="Salcher M."/>
            <person name="Ghai R."/>
            <person name="Kavagutti S V."/>
        </authorList>
    </citation>
    <scope>NUCLEOTIDE SEQUENCE</scope>
</reference>
<evidence type="ECO:0000313" key="2">
    <source>
        <dbReference type="EMBL" id="CAB4887013.1"/>
    </source>
</evidence>
<keyword evidence="1" id="KW-0472">Membrane</keyword>
<dbReference type="AlphaFoldDB" id="A0A6J7F6J3"/>
<keyword evidence="1" id="KW-1133">Transmembrane helix</keyword>
<keyword evidence="1" id="KW-0812">Transmembrane</keyword>
<dbReference type="EMBL" id="CAFBLP010000078">
    <property type="protein sequence ID" value="CAB4887013.1"/>
    <property type="molecule type" value="Genomic_DNA"/>
</dbReference>
<gene>
    <name evidence="2" type="ORF">UFOPK3376_02433</name>
</gene>
<feature type="transmembrane region" description="Helical" evidence="1">
    <location>
        <begin position="198"/>
        <end position="218"/>
    </location>
</feature>
<sequence>MTITPNSDVAVGATVSVSATGIISSVTNLPFSGSVVLVQCGNATTDGTPLTSISQIDCDGINQIANIVFGFASSGEVAATDFPTRTSGIGDNARQCLPTPPATLPCGIGLADPVTTGATVQLAGTYTLPADPNASTTTIGDGSTTTVAGGSTTTVAGVTTTTVTAAVATTTTARAAVVTTTTTALGGKPIPNTGTNPWPLALAAAAVFQFGLLLVLALRDPTQRWVS</sequence>